<dbReference type="SUPFAM" id="SSF50494">
    <property type="entry name" value="Trypsin-like serine proteases"/>
    <property type="match status" value="1"/>
</dbReference>
<evidence type="ECO:0008006" key="3">
    <source>
        <dbReference type="Google" id="ProtNLM"/>
    </source>
</evidence>
<dbReference type="EMBL" id="JACIEV010000009">
    <property type="protein sequence ID" value="MBB4155047.1"/>
    <property type="molecule type" value="Genomic_DNA"/>
</dbReference>
<proteinExistence type="predicted"/>
<protein>
    <recommendedName>
        <fullName evidence="3">Serine protease</fullName>
    </recommendedName>
</protein>
<gene>
    <name evidence="1" type="ORF">GGQ80_002964</name>
</gene>
<sequence length="659" mass="70766">MPLTDDVIDQLAQLVATTSEQFGRTFNHAQAGRDDRVDLAVVANADPSVEPVVACLRFARVNGFAKHLLRCCIDDQVAGPLTLAEGRTFADLCRLHAGIETPVDPGSMAQAVAALEHDTAARERRRALDQGYRPEAINETGFDCNAKQHGEQVQSTMAMVCRIDDSRGNVLGSGILIAPHLVATAAHVVERHVDASGIAKPEGAKRIKVKLNALSMAANGEAPVDLDADWLAGFAPSDHRPGDDGRMSLPPAHDLIDSHDVAILRLKGAPGWLRGWIDVEGARAEVDPARTGLCFHHHPGGAAQSISIGSHLGGHGCRFLHSCSSIPGSSGGPLLDHDARLVGLHHGCLEDEPDTPNLGGGGGWLADWWAAHPDLRVAPPEVSPFWEIRSSGPVGSGEPVIGFDAMQQRVWDAQRHEDPVCAVTTIPAYAGRILGSLISKMLPSDRAQVVTLSRADLNGYVTAAVNEANPVTAMLAAMAGRLGAPAIVTDPARSSEKVATDPVNAAQYANELADRLLRMQTFRTLWLVVNVGDGNLPSAMSEALGYLYRTVVSLPRGRGKLVIVGSDPLIRAAVAGLMEDVVQVVEWPFHRPDDAALERFILRWCRETRQTQRVQAGAIEFMDMFRSMADAAVETEFGGDWYAALCASLRRNLIERNAR</sequence>
<comment type="caution">
    <text evidence="1">The sequence shown here is derived from an EMBL/GenBank/DDBJ whole genome shotgun (WGS) entry which is preliminary data.</text>
</comment>
<dbReference type="AlphaFoldDB" id="A0A840FH93"/>
<dbReference type="InterPro" id="IPR009003">
    <property type="entry name" value="Peptidase_S1_PA"/>
</dbReference>
<dbReference type="Proteomes" id="UP000529795">
    <property type="component" value="Unassembled WGS sequence"/>
</dbReference>
<evidence type="ECO:0000313" key="1">
    <source>
        <dbReference type="EMBL" id="MBB4155047.1"/>
    </source>
</evidence>
<reference evidence="1 2" key="1">
    <citation type="submission" date="2020-08" db="EMBL/GenBank/DDBJ databases">
        <title>Genomic Encyclopedia of Type Strains, Phase IV (KMG-IV): sequencing the most valuable type-strain genomes for metagenomic binning, comparative biology and taxonomic classification.</title>
        <authorList>
            <person name="Goeker M."/>
        </authorList>
    </citation>
    <scope>NUCLEOTIDE SEQUENCE [LARGE SCALE GENOMIC DNA]</scope>
    <source>
        <strain evidence="1 2">YC6723</strain>
    </source>
</reference>
<accession>A0A840FH93</accession>
<dbReference type="InterPro" id="IPR043504">
    <property type="entry name" value="Peptidase_S1_PA_chymotrypsin"/>
</dbReference>
<dbReference type="Gene3D" id="2.40.10.10">
    <property type="entry name" value="Trypsin-like serine proteases"/>
    <property type="match status" value="2"/>
</dbReference>
<dbReference type="Pfam" id="PF13365">
    <property type="entry name" value="Trypsin_2"/>
    <property type="match status" value="1"/>
</dbReference>
<evidence type="ECO:0000313" key="2">
    <source>
        <dbReference type="Proteomes" id="UP000529795"/>
    </source>
</evidence>
<organism evidence="1 2">
    <name type="scientific">Sphingomonas jinjuensis</name>
    <dbReference type="NCBI Taxonomy" id="535907"/>
    <lineage>
        <taxon>Bacteria</taxon>
        <taxon>Pseudomonadati</taxon>
        <taxon>Pseudomonadota</taxon>
        <taxon>Alphaproteobacteria</taxon>
        <taxon>Sphingomonadales</taxon>
        <taxon>Sphingomonadaceae</taxon>
        <taxon>Sphingomonas</taxon>
    </lineage>
</organism>
<name>A0A840FH93_9SPHN</name>
<keyword evidence="2" id="KW-1185">Reference proteome</keyword>